<feature type="region of interest" description="Disordered" evidence="1">
    <location>
        <begin position="164"/>
        <end position="406"/>
    </location>
</feature>
<feature type="region of interest" description="Disordered" evidence="1">
    <location>
        <begin position="92"/>
        <end position="150"/>
    </location>
</feature>
<feature type="compositionally biased region" description="Basic and acidic residues" evidence="1">
    <location>
        <begin position="242"/>
        <end position="252"/>
    </location>
</feature>
<feature type="transmembrane region" description="Helical" evidence="2">
    <location>
        <begin position="27"/>
        <end position="58"/>
    </location>
</feature>
<sequence>MQKSLLEGAAIVCCPKMEVVKLMQEHWLLAGVLICIFWPALLIFSPVYVPPVLLYVLYVRYNQWKVDPGQSSEVSIGKGEPVDCTTTEKHVVTPASGAQLPSDKASDPACKHVEEDRSAEVAKKSEEKHESSDQDALPDQGRCSGTGFQSDIDHQKRSLFSPTQANLSTQGNGEESMQAKQSGNLTAQDVDVPSSKPSATKAANPALGKPKSQPLTISVSADPPKKPAVVSPKKLPVSSPKKSADHIAKKLEVAPAKKPAEKPVDGSAVAKGTEAPGKVVAQPSKKQSLDAPKALETPKEPSAVAGHEAENSHAAAARTSSGEDQAVHVQLPASGKQEQSRALDTRARPVLAATTESAPSSSSEPVPSVAISPKETKGSNGQEGNEHRSDHHKSKSKKKKKSHAGK</sequence>
<dbReference type="EMBL" id="DF237405">
    <property type="protein sequence ID" value="GAQ88751.1"/>
    <property type="molecule type" value="Genomic_DNA"/>
</dbReference>
<evidence type="ECO:0000256" key="2">
    <source>
        <dbReference type="SAM" id="Phobius"/>
    </source>
</evidence>
<proteinExistence type="predicted"/>
<evidence type="ECO:0000313" key="3">
    <source>
        <dbReference type="EMBL" id="GAQ88751.1"/>
    </source>
</evidence>
<organism evidence="3 4">
    <name type="scientific">Klebsormidium nitens</name>
    <name type="common">Green alga</name>
    <name type="synonym">Ulothrix nitens</name>
    <dbReference type="NCBI Taxonomy" id="105231"/>
    <lineage>
        <taxon>Eukaryota</taxon>
        <taxon>Viridiplantae</taxon>
        <taxon>Streptophyta</taxon>
        <taxon>Klebsormidiophyceae</taxon>
        <taxon>Klebsormidiales</taxon>
        <taxon>Klebsormidiaceae</taxon>
        <taxon>Klebsormidium</taxon>
    </lineage>
</organism>
<feature type="compositionally biased region" description="Basic residues" evidence="1">
    <location>
        <begin position="390"/>
        <end position="406"/>
    </location>
</feature>
<dbReference type="Proteomes" id="UP000054558">
    <property type="component" value="Unassembled WGS sequence"/>
</dbReference>
<protein>
    <submittedName>
        <fullName evidence="3">Uncharacterized protein</fullName>
    </submittedName>
</protein>
<name>A0A1Y1II47_KLENI</name>
<accession>A0A1Y1II47</accession>
<feature type="compositionally biased region" description="Basic and acidic residues" evidence="1">
    <location>
        <begin position="104"/>
        <end position="132"/>
    </location>
</feature>
<keyword evidence="2" id="KW-0812">Transmembrane</keyword>
<feature type="compositionally biased region" description="Low complexity" evidence="1">
    <location>
        <begin position="352"/>
        <end position="373"/>
    </location>
</feature>
<keyword evidence="2" id="KW-1133">Transmembrane helix</keyword>
<evidence type="ECO:0000313" key="4">
    <source>
        <dbReference type="Proteomes" id="UP000054558"/>
    </source>
</evidence>
<gene>
    <name evidence="3" type="ORF">KFL_004560120</name>
</gene>
<feature type="compositionally biased region" description="Basic and acidic residues" evidence="1">
    <location>
        <begin position="338"/>
        <end position="347"/>
    </location>
</feature>
<keyword evidence="4" id="KW-1185">Reference proteome</keyword>
<feature type="compositionally biased region" description="Polar residues" evidence="1">
    <location>
        <begin position="164"/>
        <end position="187"/>
    </location>
</feature>
<reference evidence="3 4" key="1">
    <citation type="journal article" date="2014" name="Nat. Commun.">
        <title>Klebsormidium flaccidum genome reveals primary factors for plant terrestrial adaptation.</title>
        <authorList>
            <person name="Hori K."/>
            <person name="Maruyama F."/>
            <person name="Fujisawa T."/>
            <person name="Togashi T."/>
            <person name="Yamamoto N."/>
            <person name="Seo M."/>
            <person name="Sato S."/>
            <person name="Yamada T."/>
            <person name="Mori H."/>
            <person name="Tajima N."/>
            <person name="Moriyama T."/>
            <person name="Ikeuchi M."/>
            <person name="Watanabe M."/>
            <person name="Wada H."/>
            <person name="Kobayashi K."/>
            <person name="Saito M."/>
            <person name="Masuda T."/>
            <person name="Sasaki-Sekimoto Y."/>
            <person name="Mashiguchi K."/>
            <person name="Awai K."/>
            <person name="Shimojima M."/>
            <person name="Masuda S."/>
            <person name="Iwai M."/>
            <person name="Nobusawa T."/>
            <person name="Narise T."/>
            <person name="Kondo S."/>
            <person name="Saito H."/>
            <person name="Sato R."/>
            <person name="Murakawa M."/>
            <person name="Ihara Y."/>
            <person name="Oshima-Yamada Y."/>
            <person name="Ohtaka K."/>
            <person name="Satoh M."/>
            <person name="Sonobe K."/>
            <person name="Ishii M."/>
            <person name="Ohtani R."/>
            <person name="Kanamori-Sato M."/>
            <person name="Honoki R."/>
            <person name="Miyazaki D."/>
            <person name="Mochizuki H."/>
            <person name="Umetsu J."/>
            <person name="Higashi K."/>
            <person name="Shibata D."/>
            <person name="Kamiya Y."/>
            <person name="Sato N."/>
            <person name="Nakamura Y."/>
            <person name="Tabata S."/>
            <person name="Ida S."/>
            <person name="Kurokawa K."/>
            <person name="Ohta H."/>
        </authorList>
    </citation>
    <scope>NUCLEOTIDE SEQUENCE [LARGE SCALE GENOMIC DNA]</scope>
    <source>
        <strain evidence="3 4">NIES-2285</strain>
    </source>
</reference>
<dbReference type="AlphaFoldDB" id="A0A1Y1II47"/>
<evidence type="ECO:0000256" key="1">
    <source>
        <dbReference type="SAM" id="MobiDB-lite"/>
    </source>
</evidence>
<keyword evidence="2" id="KW-0472">Membrane</keyword>
<feature type="compositionally biased region" description="Low complexity" evidence="1">
    <location>
        <begin position="227"/>
        <end position="241"/>
    </location>
</feature>